<feature type="region of interest" description="Disordered" evidence="1">
    <location>
        <begin position="437"/>
        <end position="458"/>
    </location>
</feature>
<feature type="compositionally biased region" description="Polar residues" evidence="1">
    <location>
        <begin position="68"/>
        <end position="79"/>
    </location>
</feature>
<evidence type="ECO:0000256" key="1">
    <source>
        <dbReference type="SAM" id="MobiDB-lite"/>
    </source>
</evidence>
<feature type="compositionally biased region" description="Polar residues" evidence="1">
    <location>
        <begin position="449"/>
        <end position="458"/>
    </location>
</feature>
<feature type="region of interest" description="Disordered" evidence="1">
    <location>
        <begin position="385"/>
        <end position="418"/>
    </location>
</feature>
<feature type="compositionally biased region" description="Polar residues" evidence="1">
    <location>
        <begin position="385"/>
        <end position="412"/>
    </location>
</feature>
<accession>A0A1Y1HZS5</accession>
<protein>
    <submittedName>
        <fullName evidence="2">Uncharacterized protein</fullName>
    </submittedName>
</protein>
<feature type="region of interest" description="Disordered" evidence="1">
    <location>
        <begin position="1"/>
        <end position="215"/>
    </location>
</feature>
<gene>
    <name evidence="2" type="ORF">KFL_000780200</name>
</gene>
<feature type="region of interest" description="Disordered" evidence="1">
    <location>
        <begin position="297"/>
        <end position="319"/>
    </location>
</feature>
<dbReference type="AlphaFoldDB" id="A0A1Y1HZS5"/>
<name>A0A1Y1HZS5_KLENI</name>
<keyword evidence="3" id="KW-1185">Reference proteome</keyword>
<sequence>MVQRGTPESKADWWSLSRSSADSLGRERVGARTGVRSAEIGLKQPAKTHSAAQLDRRGTVGKRVAGARQSSGEVSSASAKRSGGRFRPPDVDEQEPFRSANSSPGGRLSSHESAELQTEEPCSKRRRGGPVWPGDPPPQSETPFPADAPECGPLTKPSGFRRRRGGSPRFPVAADTPWNGMPERRNGAEAWRLQDISDEKSPVETTGVLGDRRAPSGRFDRSELCLRRDAPVSASWPVELQFGTGSEYPVLEERSGTNAAVSGAEAPCKPGYREIYPLPKDGVNESHRGFDELNAAVNGPNAGVNTPNHGADDPDGGLDDLTSSITALLTDHMHALVDAQEAQLAGTADSGRCPVELSPGQVAKILERQGQMRAALDYFRTLTGSEPTVLSPSTGENYSSTGQPSLNGTQSYAPEPACPEKWGAVGGIKSGLRERVTGPETRFGGESPSPYTGTTRSSGLAVTPNGWVEPVQGPLFVPLVGRFPPDALAEPPKDTWQLTETGEWGEWNAQGHVEGPWDPFGALLSVSRSE</sequence>
<dbReference type="EMBL" id="DF237027">
    <property type="protein sequence ID" value="GAQ81358.1"/>
    <property type="molecule type" value="Genomic_DNA"/>
</dbReference>
<evidence type="ECO:0000313" key="3">
    <source>
        <dbReference type="Proteomes" id="UP000054558"/>
    </source>
</evidence>
<dbReference type="Proteomes" id="UP000054558">
    <property type="component" value="Unassembled WGS sequence"/>
</dbReference>
<organism evidence="2 3">
    <name type="scientific">Klebsormidium nitens</name>
    <name type="common">Green alga</name>
    <name type="synonym">Ulothrix nitens</name>
    <dbReference type="NCBI Taxonomy" id="105231"/>
    <lineage>
        <taxon>Eukaryota</taxon>
        <taxon>Viridiplantae</taxon>
        <taxon>Streptophyta</taxon>
        <taxon>Klebsormidiophyceae</taxon>
        <taxon>Klebsormidiales</taxon>
        <taxon>Klebsormidiaceae</taxon>
        <taxon>Klebsormidium</taxon>
    </lineage>
</organism>
<proteinExistence type="predicted"/>
<evidence type="ECO:0000313" key="2">
    <source>
        <dbReference type="EMBL" id="GAQ81358.1"/>
    </source>
</evidence>
<reference evidence="2 3" key="1">
    <citation type="journal article" date="2014" name="Nat. Commun.">
        <title>Klebsormidium flaccidum genome reveals primary factors for plant terrestrial adaptation.</title>
        <authorList>
            <person name="Hori K."/>
            <person name="Maruyama F."/>
            <person name="Fujisawa T."/>
            <person name="Togashi T."/>
            <person name="Yamamoto N."/>
            <person name="Seo M."/>
            <person name="Sato S."/>
            <person name="Yamada T."/>
            <person name="Mori H."/>
            <person name="Tajima N."/>
            <person name="Moriyama T."/>
            <person name="Ikeuchi M."/>
            <person name="Watanabe M."/>
            <person name="Wada H."/>
            <person name="Kobayashi K."/>
            <person name="Saito M."/>
            <person name="Masuda T."/>
            <person name="Sasaki-Sekimoto Y."/>
            <person name="Mashiguchi K."/>
            <person name="Awai K."/>
            <person name="Shimojima M."/>
            <person name="Masuda S."/>
            <person name="Iwai M."/>
            <person name="Nobusawa T."/>
            <person name="Narise T."/>
            <person name="Kondo S."/>
            <person name="Saito H."/>
            <person name="Sato R."/>
            <person name="Murakawa M."/>
            <person name="Ihara Y."/>
            <person name="Oshima-Yamada Y."/>
            <person name="Ohtaka K."/>
            <person name="Satoh M."/>
            <person name="Sonobe K."/>
            <person name="Ishii M."/>
            <person name="Ohtani R."/>
            <person name="Kanamori-Sato M."/>
            <person name="Honoki R."/>
            <person name="Miyazaki D."/>
            <person name="Mochizuki H."/>
            <person name="Umetsu J."/>
            <person name="Higashi K."/>
            <person name="Shibata D."/>
            <person name="Kamiya Y."/>
            <person name="Sato N."/>
            <person name="Nakamura Y."/>
            <person name="Tabata S."/>
            <person name="Ida S."/>
            <person name="Kurokawa K."/>
            <person name="Ohta H."/>
        </authorList>
    </citation>
    <scope>NUCLEOTIDE SEQUENCE [LARGE SCALE GENOMIC DNA]</scope>
    <source>
        <strain evidence="2 3">NIES-2285</strain>
    </source>
</reference>